<sequence length="151" mass="16740">MTEEVPTFSEALRVQQQVHLLLNHLIAVVHGLEPATSESLFGPSEEALICWTLIVAILQLNKEAIINVFSLLLRKTDPVIIDGIAPPAPPSILPLLLRRILSGIEALERSLSTNSQANPEYSAFFTDLKPTIWCVWAKFHNFSGSICIKKL</sequence>
<accession>A0A0R3XDK8</accession>
<gene>
    <name evidence="1" type="ORF">TTAC_LOCUS11618</name>
</gene>
<organism evidence="3">
    <name type="scientific">Hydatigena taeniaeformis</name>
    <name type="common">Feline tapeworm</name>
    <name type="synonym">Taenia taeniaeformis</name>
    <dbReference type="NCBI Taxonomy" id="6205"/>
    <lineage>
        <taxon>Eukaryota</taxon>
        <taxon>Metazoa</taxon>
        <taxon>Spiralia</taxon>
        <taxon>Lophotrochozoa</taxon>
        <taxon>Platyhelminthes</taxon>
        <taxon>Cestoda</taxon>
        <taxon>Eucestoda</taxon>
        <taxon>Cyclophyllidea</taxon>
        <taxon>Taeniidae</taxon>
        <taxon>Hydatigera</taxon>
    </lineage>
</organism>
<keyword evidence="2" id="KW-1185">Reference proteome</keyword>
<dbReference type="WBParaSite" id="TTAC_0001163501-mRNA-1">
    <property type="protein sequence ID" value="TTAC_0001163501-mRNA-1"/>
    <property type="gene ID" value="TTAC_0001163501"/>
</dbReference>
<proteinExistence type="predicted"/>
<dbReference type="Proteomes" id="UP000274429">
    <property type="component" value="Unassembled WGS sequence"/>
</dbReference>
<reference evidence="1 2" key="2">
    <citation type="submission" date="2018-11" db="EMBL/GenBank/DDBJ databases">
        <authorList>
            <consortium name="Pathogen Informatics"/>
        </authorList>
    </citation>
    <scope>NUCLEOTIDE SEQUENCE [LARGE SCALE GENOMIC DNA]</scope>
</reference>
<dbReference type="STRING" id="6205.A0A0R3XDK8"/>
<evidence type="ECO:0000313" key="3">
    <source>
        <dbReference type="WBParaSite" id="TTAC_0001163501-mRNA-1"/>
    </source>
</evidence>
<protein>
    <submittedName>
        <fullName evidence="3">Nucleoporin GLE1</fullName>
    </submittedName>
</protein>
<reference evidence="3" key="1">
    <citation type="submission" date="2017-02" db="UniProtKB">
        <authorList>
            <consortium name="WormBaseParasite"/>
        </authorList>
    </citation>
    <scope>IDENTIFICATION</scope>
</reference>
<dbReference type="AlphaFoldDB" id="A0A0R3XDK8"/>
<dbReference type="EMBL" id="UYWX01025811">
    <property type="protein sequence ID" value="VDM37398.1"/>
    <property type="molecule type" value="Genomic_DNA"/>
</dbReference>
<name>A0A0R3XDK8_HYDTA</name>
<evidence type="ECO:0000313" key="2">
    <source>
        <dbReference type="Proteomes" id="UP000274429"/>
    </source>
</evidence>
<evidence type="ECO:0000313" key="1">
    <source>
        <dbReference type="EMBL" id="VDM37398.1"/>
    </source>
</evidence>